<keyword evidence="1" id="KW-0812">Transmembrane</keyword>
<evidence type="ECO:0000256" key="1">
    <source>
        <dbReference type="SAM" id="Phobius"/>
    </source>
</evidence>
<accession>A0A8J2JSG9</accession>
<reference evidence="2" key="1">
    <citation type="submission" date="2021-06" db="EMBL/GenBank/DDBJ databases">
        <authorList>
            <person name="Hodson N. C."/>
            <person name="Mongue J. A."/>
            <person name="Jaron S. K."/>
        </authorList>
    </citation>
    <scope>NUCLEOTIDE SEQUENCE</scope>
</reference>
<name>A0A8J2JSG9_9HEXA</name>
<dbReference type="AlphaFoldDB" id="A0A8J2JSG9"/>
<keyword evidence="1" id="KW-0472">Membrane</keyword>
<comment type="caution">
    <text evidence="2">The sequence shown here is derived from an EMBL/GenBank/DDBJ whole genome shotgun (WGS) entry which is preliminary data.</text>
</comment>
<dbReference type="EMBL" id="CAJVCH010114153">
    <property type="protein sequence ID" value="CAG7724798.1"/>
    <property type="molecule type" value="Genomic_DNA"/>
</dbReference>
<gene>
    <name evidence="2" type="ORF">AFUS01_LOCUS13798</name>
</gene>
<organism evidence="2 3">
    <name type="scientific">Allacma fusca</name>
    <dbReference type="NCBI Taxonomy" id="39272"/>
    <lineage>
        <taxon>Eukaryota</taxon>
        <taxon>Metazoa</taxon>
        <taxon>Ecdysozoa</taxon>
        <taxon>Arthropoda</taxon>
        <taxon>Hexapoda</taxon>
        <taxon>Collembola</taxon>
        <taxon>Symphypleona</taxon>
        <taxon>Sminthuridae</taxon>
        <taxon>Allacma</taxon>
    </lineage>
</organism>
<feature type="transmembrane region" description="Helical" evidence="1">
    <location>
        <begin position="129"/>
        <end position="154"/>
    </location>
</feature>
<evidence type="ECO:0000313" key="3">
    <source>
        <dbReference type="Proteomes" id="UP000708208"/>
    </source>
</evidence>
<feature type="transmembrane region" description="Helical" evidence="1">
    <location>
        <begin position="75"/>
        <end position="93"/>
    </location>
</feature>
<feature type="transmembrane region" description="Helical" evidence="1">
    <location>
        <begin position="166"/>
        <end position="187"/>
    </location>
</feature>
<dbReference type="Proteomes" id="UP000708208">
    <property type="component" value="Unassembled WGS sequence"/>
</dbReference>
<protein>
    <submittedName>
        <fullName evidence="2">Uncharacterized protein</fullName>
    </submittedName>
</protein>
<sequence length="375" mass="43832">MISNFSHTIIHRYFQWTNAIHIFPYIYNKDECEIQLGPNSRKWFLISWIFIFHTVFITWRIFQDFFFHEGRIQDFLFRFFFVAAAGLASTNQLNSLVNYKELVSLITMFLRLDRIYTSKYRVGNTVDVLGIYIGGLFPVIVLSQVILYIGIYFYDPRSPNFLNSFLSTEPYSVISILMLVPEIVFFISAWSSVYWSLLLSFTFQMSLNYWLQRLSLKNCESDRGKFELKNFQALRTTYRELQIITTMFNNTMAHVYQPLHTFFMGGICVTCAFTTVHCYGTMHWFAYMLSPVTTIAVLIYYSISTPNAAGILSHSEDFICSWRMAESNAGMTKFFHSCPGLRIKMGSQYYIQKSTLFIFFNILANQTIALLVGVR</sequence>
<feature type="transmembrane region" description="Helical" evidence="1">
    <location>
        <begin position="284"/>
        <end position="303"/>
    </location>
</feature>
<evidence type="ECO:0000313" key="2">
    <source>
        <dbReference type="EMBL" id="CAG7724798.1"/>
    </source>
</evidence>
<feature type="transmembrane region" description="Helical" evidence="1">
    <location>
        <begin position="355"/>
        <end position="374"/>
    </location>
</feature>
<feature type="transmembrane region" description="Helical" evidence="1">
    <location>
        <begin position="43"/>
        <end position="63"/>
    </location>
</feature>
<keyword evidence="3" id="KW-1185">Reference proteome</keyword>
<keyword evidence="1" id="KW-1133">Transmembrane helix</keyword>
<proteinExistence type="predicted"/>